<name>A0A9P4TUQ2_9PEZI</name>
<protein>
    <recommendedName>
        <fullName evidence="1">Heterokaryon incompatibility domain-containing protein</fullName>
    </recommendedName>
</protein>
<dbReference type="InterPro" id="IPR052895">
    <property type="entry name" value="HetReg/Transcr_Mod"/>
</dbReference>
<dbReference type="Proteomes" id="UP000800235">
    <property type="component" value="Unassembled WGS sequence"/>
</dbReference>
<dbReference type="PANTHER" id="PTHR24148">
    <property type="entry name" value="ANKYRIN REPEAT DOMAIN-CONTAINING PROTEIN 39 HOMOLOG-RELATED"/>
    <property type="match status" value="1"/>
</dbReference>
<dbReference type="AlphaFoldDB" id="A0A9P4TUQ2"/>
<evidence type="ECO:0000313" key="3">
    <source>
        <dbReference type="Proteomes" id="UP000800235"/>
    </source>
</evidence>
<feature type="domain" description="Heterokaryon incompatibility" evidence="1">
    <location>
        <begin position="38"/>
        <end position="197"/>
    </location>
</feature>
<reference evidence="2" key="1">
    <citation type="journal article" date="2020" name="Stud. Mycol.">
        <title>101 Dothideomycetes genomes: a test case for predicting lifestyles and emergence of pathogens.</title>
        <authorList>
            <person name="Haridas S."/>
            <person name="Albert R."/>
            <person name="Binder M."/>
            <person name="Bloem J."/>
            <person name="Labutti K."/>
            <person name="Salamov A."/>
            <person name="Andreopoulos B."/>
            <person name="Baker S."/>
            <person name="Barry K."/>
            <person name="Bills G."/>
            <person name="Bluhm B."/>
            <person name="Cannon C."/>
            <person name="Castanera R."/>
            <person name="Culley D."/>
            <person name="Daum C."/>
            <person name="Ezra D."/>
            <person name="Gonzalez J."/>
            <person name="Henrissat B."/>
            <person name="Kuo A."/>
            <person name="Liang C."/>
            <person name="Lipzen A."/>
            <person name="Lutzoni F."/>
            <person name="Magnuson J."/>
            <person name="Mondo S."/>
            <person name="Nolan M."/>
            <person name="Ohm R."/>
            <person name="Pangilinan J."/>
            <person name="Park H.-J."/>
            <person name="Ramirez L."/>
            <person name="Alfaro M."/>
            <person name="Sun H."/>
            <person name="Tritt A."/>
            <person name="Yoshinaga Y."/>
            <person name="Zwiers L.-H."/>
            <person name="Turgeon B."/>
            <person name="Goodwin S."/>
            <person name="Spatafora J."/>
            <person name="Crous P."/>
            <person name="Grigoriev I."/>
        </authorList>
    </citation>
    <scope>NUCLEOTIDE SEQUENCE</scope>
    <source>
        <strain evidence="2">CBS 130266</strain>
    </source>
</reference>
<dbReference type="EMBL" id="MU007069">
    <property type="protein sequence ID" value="KAF2425574.1"/>
    <property type="molecule type" value="Genomic_DNA"/>
</dbReference>
<sequence length="202" mass="23705">YAYSALEPGEIRILEVDRIEGDIECRLVHTRLSEAQHYDAISYTWGSDEPPHDLIVEDCLLTIGTNAFELLQDRATSQETRRLWLDCICINQVDLAEKEVQIPLMPEIYEGANRTIVFLNKEPNAEQVLSLLLDLEDRPWLIDIPEGVPDKLRSLIQLHHKERPLRFSMLEGLDLRFRALAYLLVNEWFRRMWIFQEVIFSK</sequence>
<keyword evidence="3" id="KW-1185">Reference proteome</keyword>
<dbReference type="Pfam" id="PF06985">
    <property type="entry name" value="HET"/>
    <property type="match status" value="1"/>
</dbReference>
<gene>
    <name evidence="2" type="ORF">EJ08DRAFT_722923</name>
</gene>
<accession>A0A9P4TUQ2</accession>
<evidence type="ECO:0000259" key="1">
    <source>
        <dbReference type="Pfam" id="PF06985"/>
    </source>
</evidence>
<comment type="caution">
    <text evidence="2">The sequence shown here is derived from an EMBL/GenBank/DDBJ whole genome shotgun (WGS) entry which is preliminary data.</text>
</comment>
<dbReference type="InterPro" id="IPR010730">
    <property type="entry name" value="HET"/>
</dbReference>
<dbReference type="OrthoDB" id="2157530at2759"/>
<feature type="non-terminal residue" evidence="2">
    <location>
        <position position="1"/>
    </location>
</feature>
<proteinExistence type="predicted"/>
<evidence type="ECO:0000313" key="2">
    <source>
        <dbReference type="EMBL" id="KAF2425574.1"/>
    </source>
</evidence>
<dbReference type="PANTHER" id="PTHR24148:SF64">
    <property type="entry name" value="HETEROKARYON INCOMPATIBILITY DOMAIN-CONTAINING PROTEIN"/>
    <property type="match status" value="1"/>
</dbReference>
<organism evidence="2 3">
    <name type="scientific">Tothia fuscella</name>
    <dbReference type="NCBI Taxonomy" id="1048955"/>
    <lineage>
        <taxon>Eukaryota</taxon>
        <taxon>Fungi</taxon>
        <taxon>Dikarya</taxon>
        <taxon>Ascomycota</taxon>
        <taxon>Pezizomycotina</taxon>
        <taxon>Dothideomycetes</taxon>
        <taxon>Pleosporomycetidae</taxon>
        <taxon>Venturiales</taxon>
        <taxon>Cylindrosympodiaceae</taxon>
        <taxon>Tothia</taxon>
    </lineage>
</organism>